<evidence type="ECO:0000313" key="4">
    <source>
        <dbReference type="Proteomes" id="UP000278855"/>
    </source>
</evidence>
<proteinExistence type="predicted"/>
<evidence type="ECO:0000313" key="1">
    <source>
        <dbReference type="EMBL" id="AZG36437.1"/>
    </source>
</evidence>
<accession>A0A3N4EL30</accession>
<reference evidence="4" key="2">
    <citation type="submission" date="2018-11" db="EMBL/GenBank/DDBJ databases">
        <title>Shewanella sp. R106.</title>
        <authorList>
            <person name="Hwang Y.J."/>
            <person name="Hwang C.Y."/>
        </authorList>
    </citation>
    <scope>NUCLEOTIDE SEQUENCE [LARGE SCALE GENOMIC DNA]</scope>
    <source>
        <strain evidence="4">R106</strain>
    </source>
</reference>
<dbReference type="Proteomes" id="UP000273778">
    <property type="component" value="Chromosome"/>
</dbReference>
<sequence>MSVKKALRKLEKKHKKIESKSLKQLHKLSHIIDQGAANNSKWHHEIKELSQEIITSMVTELKIPLNPLISWFKEGSDDVDHSIKNIAKHQQYSATRSILHIPLKSPACKKCPALANGVCQCAAKKFKNLSSYD</sequence>
<protein>
    <submittedName>
        <fullName evidence="2">Uncharacterized protein</fullName>
    </submittedName>
</protein>
<name>A0A3N4EL30_9GAMM</name>
<dbReference type="EMBL" id="RKKB01000001">
    <property type="protein sequence ID" value="RPA34281.1"/>
    <property type="molecule type" value="Genomic_DNA"/>
</dbReference>
<evidence type="ECO:0000313" key="2">
    <source>
        <dbReference type="EMBL" id="RPA34281.1"/>
    </source>
</evidence>
<reference evidence="2" key="3">
    <citation type="submission" date="2018-11" db="EMBL/GenBank/DDBJ databases">
        <authorList>
            <person name="Hwang Y.J."/>
            <person name="Hwang C.Y."/>
        </authorList>
    </citation>
    <scope>NUCLEOTIDE SEQUENCE</scope>
    <source>
        <strain evidence="2">R106</strain>
    </source>
</reference>
<evidence type="ECO:0000313" key="3">
    <source>
        <dbReference type="Proteomes" id="UP000273778"/>
    </source>
</evidence>
<gene>
    <name evidence="2" type="ORF">EGC77_00895</name>
    <name evidence="1" type="ORF">EGC80_17275</name>
</gene>
<dbReference type="Proteomes" id="UP000278855">
    <property type="component" value="Unassembled WGS sequence"/>
</dbReference>
<dbReference type="RefSeq" id="WP_124011550.1">
    <property type="nucleotide sequence ID" value="NZ_CP034073.1"/>
</dbReference>
<keyword evidence="3" id="KW-1185">Reference proteome</keyword>
<organism evidence="2 4">
    <name type="scientific">Shewanella psychromarinicola</name>
    <dbReference type="NCBI Taxonomy" id="2487742"/>
    <lineage>
        <taxon>Bacteria</taxon>
        <taxon>Pseudomonadati</taxon>
        <taxon>Pseudomonadota</taxon>
        <taxon>Gammaproteobacteria</taxon>
        <taxon>Alteromonadales</taxon>
        <taxon>Shewanellaceae</taxon>
        <taxon>Shewanella</taxon>
    </lineage>
</organism>
<reference evidence="1 3" key="1">
    <citation type="submission" date="2018-11" db="EMBL/GenBank/DDBJ databases">
        <title>Shewanella sp. M2.</title>
        <authorList>
            <person name="Hwang Y.J."/>
            <person name="Hwang C.Y."/>
        </authorList>
    </citation>
    <scope>NUCLEOTIDE SEQUENCE [LARGE SCALE GENOMIC DNA]</scope>
    <source>
        <strain evidence="1 3">M2</strain>
    </source>
</reference>
<dbReference type="EMBL" id="CP034073">
    <property type="protein sequence ID" value="AZG36437.1"/>
    <property type="molecule type" value="Genomic_DNA"/>
</dbReference>
<dbReference type="AlphaFoldDB" id="A0A3N4EL30"/>
<dbReference type="KEGG" id="spsr:EGC80_17275"/>
<dbReference type="OrthoDB" id="6270900at2"/>